<dbReference type="InterPro" id="IPR029026">
    <property type="entry name" value="tRNA_m1G_MTases_N"/>
</dbReference>
<dbReference type="PANTHER" id="PTHR46159:SF12">
    <property type="entry name" value="PROTEIN TESMIN_TSO1-LIKE CXC 3-RELATED"/>
    <property type="match status" value="1"/>
</dbReference>
<evidence type="ECO:0000313" key="9">
    <source>
        <dbReference type="EMBL" id="VAH95645.1"/>
    </source>
</evidence>
<dbReference type="CDD" id="cd18095">
    <property type="entry name" value="SpoU-like_rRNA-MTase"/>
    <property type="match status" value="1"/>
</dbReference>
<dbReference type="PROSITE" id="PS51634">
    <property type="entry name" value="CRC"/>
    <property type="match status" value="1"/>
</dbReference>
<dbReference type="PANTHER" id="PTHR46159">
    <property type="entry name" value="PROTEIN TESMIN/TSO1-LIKE CXC 2"/>
    <property type="match status" value="1"/>
</dbReference>
<dbReference type="InterPro" id="IPR029028">
    <property type="entry name" value="Alpha/beta_knot_MTases"/>
</dbReference>
<feature type="compositionally biased region" description="Basic and acidic residues" evidence="6">
    <location>
        <begin position="637"/>
        <end position="666"/>
    </location>
</feature>
<feature type="region of interest" description="Disordered" evidence="6">
    <location>
        <begin position="477"/>
        <end position="503"/>
    </location>
</feature>
<dbReference type="GO" id="GO:0032259">
    <property type="term" value="P:methylation"/>
    <property type="evidence" value="ECO:0007669"/>
    <property type="project" value="UniProtKB-KW"/>
</dbReference>
<evidence type="ECO:0000256" key="1">
    <source>
        <dbReference type="ARBA" id="ARBA00004123"/>
    </source>
</evidence>
<dbReference type="InterPro" id="IPR033467">
    <property type="entry name" value="Tesmin/TSO1-like_CXC"/>
</dbReference>
<dbReference type="InterPro" id="IPR001537">
    <property type="entry name" value="SpoU_MeTrfase"/>
</dbReference>
<dbReference type="GO" id="GO:0003723">
    <property type="term" value="F:RNA binding"/>
    <property type="evidence" value="ECO:0007669"/>
    <property type="project" value="InterPro"/>
</dbReference>
<gene>
    <name evidence="9" type="ORF">TRITD_4Av1G198910</name>
</gene>
<feature type="compositionally biased region" description="Low complexity" evidence="6">
    <location>
        <begin position="703"/>
        <end position="715"/>
    </location>
</feature>
<feature type="region of interest" description="Disordered" evidence="6">
    <location>
        <begin position="684"/>
        <end position="719"/>
    </location>
</feature>
<evidence type="ECO:0000256" key="5">
    <source>
        <dbReference type="ARBA" id="ARBA00023242"/>
    </source>
</evidence>
<evidence type="ECO:0000256" key="6">
    <source>
        <dbReference type="SAM" id="MobiDB-lite"/>
    </source>
</evidence>
<organism evidence="9 10">
    <name type="scientific">Triticum turgidum subsp. durum</name>
    <name type="common">Durum wheat</name>
    <name type="synonym">Triticum durum</name>
    <dbReference type="NCBI Taxonomy" id="4567"/>
    <lineage>
        <taxon>Eukaryota</taxon>
        <taxon>Viridiplantae</taxon>
        <taxon>Streptophyta</taxon>
        <taxon>Embryophyta</taxon>
        <taxon>Tracheophyta</taxon>
        <taxon>Spermatophyta</taxon>
        <taxon>Magnoliopsida</taxon>
        <taxon>Liliopsida</taxon>
        <taxon>Poales</taxon>
        <taxon>Poaceae</taxon>
        <taxon>BOP clade</taxon>
        <taxon>Pooideae</taxon>
        <taxon>Triticodae</taxon>
        <taxon>Triticeae</taxon>
        <taxon>Triticinae</taxon>
        <taxon>Triticum</taxon>
    </lineage>
</organism>
<reference evidence="9 10" key="1">
    <citation type="submission" date="2017-09" db="EMBL/GenBank/DDBJ databases">
        <authorList>
            <consortium name="International Durum Wheat Genome Sequencing Consortium (IDWGSC)"/>
            <person name="Milanesi L."/>
        </authorList>
    </citation>
    <scope>NUCLEOTIDE SEQUENCE [LARGE SCALE GENOMIC DNA]</scope>
    <source>
        <strain evidence="10">cv. Svevo</strain>
    </source>
</reference>
<feature type="domain" description="CRC" evidence="8">
    <location>
        <begin position="501"/>
        <end position="626"/>
    </location>
</feature>
<dbReference type="GO" id="GO:0006396">
    <property type="term" value="P:RNA processing"/>
    <property type="evidence" value="ECO:0007669"/>
    <property type="project" value="InterPro"/>
</dbReference>
<dbReference type="GO" id="GO:0003700">
    <property type="term" value="F:DNA-binding transcription factor activity"/>
    <property type="evidence" value="ECO:0007669"/>
    <property type="project" value="InterPro"/>
</dbReference>
<dbReference type="Proteomes" id="UP000324705">
    <property type="component" value="Chromosome 4A"/>
</dbReference>
<feature type="region of interest" description="Disordered" evidence="6">
    <location>
        <begin position="150"/>
        <end position="182"/>
    </location>
</feature>
<dbReference type="SUPFAM" id="SSF75217">
    <property type="entry name" value="alpha/beta knot"/>
    <property type="match status" value="1"/>
</dbReference>
<feature type="chain" id="PRO_5040194484" description="CRC domain-containing protein" evidence="7">
    <location>
        <begin position="25"/>
        <end position="1212"/>
    </location>
</feature>
<dbReference type="Pfam" id="PF03638">
    <property type="entry name" value="TCR"/>
    <property type="match status" value="2"/>
</dbReference>
<comment type="similarity">
    <text evidence="2">Belongs to the lin-54 family.</text>
</comment>
<dbReference type="Gene3D" id="3.40.1280.10">
    <property type="match status" value="1"/>
</dbReference>
<keyword evidence="5" id="KW-0539">Nucleus</keyword>
<evidence type="ECO:0000256" key="7">
    <source>
        <dbReference type="SAM" id="SignalP"/>
    </source>
</evidence>
<keyword evidence="4" id="KW-0808">Transferase</keyword>
<proteinExistence type="inferred from homology"/>
<evidence type="ECO:0000256" key="4">
    <source>
        <dbReference type="ARBA" id="ARBA00022679"/>
    </source>
</evidence>
<dbReference type="GO" id="GO:0008173">
    <property type="term" value="F:RNA methyltransferase activity"/>
    <property type="evidence" value="ECO:0007669"/>
    <property type="project" value="InterPro"/>
</dbReference>
<keyword evidence="10" id="KW-1185">Reference proteome</keyword>
<evidence type="ECO:0000256" key="2">
    <source>
        <dbReference type="ARBA" id="ARBA00007267"/>
    </source>
</evidence>
<feature type="compositionally biased region" description="Polar residues" evidence="6">
    <location>
        <begin position="684"/>
        <end position="694"/>
    </location>
</feature>
<protein>
    <recommendedName>
        <fullName evidence="8">CRC domain-containing protein</fullName>
    </recommendedName>
</protein>
<dbReference type="FunFam" id="3.40.1280.10:FF:000027">
    <property type="entry name" value="Putative tRNA/rRNA methyltransferase YsgA"/>
    <property type="match status" value="1"/>
</dbReference>
<dbReference type="SMART" id="SM01114">
    <property type="entry name" value="CXC"/>
    <property type="match status" value="2"/>
</dbReference>
<keyword evidence="7" id="KW-0732">Signal</keyword>
<evidence type="ECO:0000313" key="10">
    <source>
        <dbReference type="Proteomes" id="UP000324705"/>
    </source>
</evidence>
<dbReference type="InterPro" id="IPR005172">
    <property type="entry name" value="CRC"/>
</dbReference>
<evidence type="ECO:0000256" key="3">
    <source>
        <dbReference type="ARBA" id="ARBA00022603"/>
    </source>
</evidence>
<feature type="compositionally biased region" description="Basic and acidic residues" evidence="6">
    <location>
        <begin position="494"/>
        <end position="503"/>
    </location>
</feature>
<evidence type="ECO:0000259" key="8">
    <source>
        <dbReference type="PROSITE" id="PS51634"/>
    </source>
</evidence>
<keyword evidence="3" id="KW-0489">Methyltransferase</keyword>
<feature type="region of interest" description="Disordered" evidence="6">
    <location>
        <begin position="633"/>
        <end position="666"/>
    </location>
</feature>
<dbReference type="InterPro" id="IPR044522">
    <property type="entry name" value="TSO1-like"/>
</dbReference>
<sequence length="1212" mass="131826">MRVRFALDLLIHLVLETSAPSCSCSVVSAVEIHAYPPAAGRDSPLFSFIDSLSPIEPLKSAYSGNGLQAYHQSLNVTSVSSIFTSPHHNAHKESKLSKGSFADYTENELCMEEGTDKNKSPTSSTAVRLFACTSTITRESHTMTTCSVNEGIVDPPKGPNDLPQPGRFDSGSPDHNTAPCHGVSVRSDLKQDKCPKLEAVQTTNNTVEKRKCLFSTDMQLQDGCQPAKENNEVMGCEWDDLVSVTSGELLAFDSSMDQHHTGVQLAVNNAESCGYLLSKLAGGADISDRTHPTTSSQAYYHEMVVGEDKTENGQLFPEDKKTILSEEIQDNINEENACIPLGCKVETQQRGVRRRCLVFEAAGYSHRTVQKESAGDLSFSTCKGKSSAQNHRNPGKTPSPHVFRGIGLHLNALALTSKDKMACQDPLATALVPSLKTEQVVHGNLLSAGGNFFHSGSGSLDLQMDNDDCSVGGFLGNDHNSSQSSSPPKKRRKSDNGDDDSCKRCSCKKSKCLKLYCECFAAGVYCSEPCSCQGCLNKPIHEEIVLSTRKQIEFRNPLAFAPKVIRMSEAGQETQEDPKNTPASARHKRGCNCKKSSCLKKYCECYQGGVGCSNNCRCETCKNTFGTRDVAVSAENEEMKQEGEQTESCEKEKENDQQKANVHSEDHKLVELVVPITPPLDVSSSLLKQPNFSNAKPPRPCKARSGSSSRSSKASVTVQSRKISKVGDSVFIEEMPDILREPSSPGIVKTCSPNGKRVSPPHNALSISPNRKGGRKLILKSIPSFPSLVGDTNGGSAICSSDSTTALALVVAEAYLYVCPWNQVHRKSWAGQPIIRDRSTTCSPIMKPCEVTNLPEKNEHLIRHDIKMICVVCGTYLRLAMHLFHDPSSCRKAQDGLYADGSSQFATREICRLGFAAIDCLLLLDGAEVPGELHELSGGNVVYVSATVMKKISGMQSVDSTEAIAVMHMPKHFCDLGDDEGGAGLDASFLSPKRILVLDGIQDPGNLGTLISNLFKTYVISKDGVFLLPACCDPFNEKVLRAARGASLQLPIISGNWCDLHDLVTRYGMKMLAGHPESSSDGSEKTHVLSKELADSLMSESLCLVLGSEGNGLSEETVQACDLVSIPMEVLLILQYVLVARLNQWSATRMSPYETAKTDKMVQTISLILQSHLCSPSHLQSHSRPTVAPWSRIHNRRATYDAWTHDNANVFK</sequence>
<feature type="signal peptide" evidence="7">
    <location>
        <begin position="1"/>
        <end position="24"/>
    </location>
</feature>
<accession>A0A9R0SIH5</accession>
<comment type="subcellular location">
    <subcellularLocation>
        <location evidence="1">Nucleus</location>
    </subcellularLocation>
</comment>
<dbReference type="AlphaFoldDB" id="A0A9R0SIH5"/>
<dbReference type="GO" id="GO:0005634">
    <property type="term" value="C:nucleus"/>
    <property type="evidence" value="ECO:0007669"/>
    <property type="project" value="UniProtKB-SubCell"/>
</dbReference>
<dbReference type="EMBL" id="LT934117">
    <property type="protein sequence ID" value="VAH95645.1"/>
    <property type="molecule type" value="Genomic_DNA"/>
</dbReference>
<dbReference type="Pfam" id="PF00588">
    <property type="entry name" value="SpoU_methylase"/>
    <property type="match status" value="1"/>
</dbReference>
<dbReference type="Gramene" id="TRITD4Av1G198910.2">
    <property type="protein sequence ID" value="TRITD4Av1G198910.2"/>
    <property type="gene ID" value="TRITD4Av1G198910"/>
</dbReference>
<name>A0A9R0SIH5_TRITD</name>